<dbReference type="EMBL" id="GBXI01010110">
    <property type="protein sequence ID" value="JAD04182.1"/>
    <property type="molecule type" value="Transcribed_RNA"/>
</dbReference>
<evidence type="ECO:0000313" key="5">
    <source>
        <dbReference type="EMBL" id="JAD04182.1"/>
    </source>
</evidence>
<dbReference type="GO" id="GO:0007623">
    <property type="term" value="P:circadian rhythm"/>
    <property type="evidence" value="ECO:0007669"/>
    <property type="project" value="UniProtKB-ARBA"/>
</dbReference>
<dbReference type="GO" id="GO:0005615">
    <property type="term" value="C:extracellular space"/>
    <property type="evidence" value="ECO:0007669"/>
    <property type="project" value="TreeGrafter"/>
</dbReference>
<dbReference type="InterPro" id="IPR038606">
    <property type="entry name" value="To_sf"/>
</dbReference>
<gene>
    <name evidence="5" type="primary">to_12</name>
    <name evidence="5" type="ORF">g.2076</name>
</gene>
<dbReference type="PANTHER" id="PTHR11008:SF32">
    <property type="entry name" value="CIRCADIAN CLOCK-CONTROLLED PROTEIN DAYWAKE-RELATED"/>
    <property type="match status" value="1"/>
</dbReference>
<proteinExistence type="inferred from homology"/>
<reference evidence="5" key="2">
    <citation type="journal article" date="2015" name="Gigascience">
        <title>Reconstructing a comprehensive transcriptome assembly of a white-pupal translocated strain of the pest fruit fly Bactrocera cucurbitae.</title>
        <authorList>
            <person name="Sim S.B."/>
            <person name="Calla B."/>
            <person name="Hall B."/>
            <person name="DeRego T."/>
            <person name="Geib S.M."/>
        </authorList>
    </citation>
    <scope>NUCLEOTIDE SEQUENCE</scope>
</reference>
<feature type="signal peptide" evidence="4">
    <location>
        <begin position="1"/>
        <end position="25"/>
    </location>
</feature>
<evidence type="ECO:0000256" key="2">
    <source>
        <dbReference type="ARBA" id="ARBA00023108"/>
    </source>
</evidence>
<dbReference type="SMART" id="SM00700">
    <property type="entry name" value="JHBP"/>
    <property type="match status" value="1"/>
</dbReference>
<dbReference type="Gene3D" id="3.15.10.30">
    <property type="entry name" value="Haemolymph juvenile hormone binding protein"/>
    <property type="match status" value="1"/>
</dbReference>
<sequence>MMSSYKFPTLLYLFGICLIYSYTSADLPPEIEKCRAGDVDCIAKIIPFLLQNYTNGIPEIGLSDVEKLSLNNITITKVNGQSPVTLNLAFKKMYLHGIRNVTVQRVVGFEKDLLNSKFEAYVTIPNLVVDGEYVSSGKVLVLPMDATGYAKIELRKTKLGMKMKFEEDFRDGKQYGKIKALKCKLEPELIVMKFDNLFNGNKQLGESMNQMINDNWKTLWVDMESQVNEAVAVVVKHLLADVIRVLPYDEFYRKD</sequence>
<keyword evidence="2" id="KW-0090">Biological rhythms</keyword>
<comment type="similarity">
    <text evidence="3">Belongs to the TO family.</text>
</comment>
<evidence type="ECO:0000256" key="4">
    <source>
        <dbReference type="SAM" id="SignalP"/>
    </source>
</evidence>
<name>A0A0A1WZA1_ZEUCU</name>
<protein>
    <submittedName>
        <fullName evidence="5">Protein takeout</fullName>
    </submittedName>
</protein>
<dbReference type="AlphaFoldDB" id="A0A0A1WZA1"/>
<organism evidence="5">
    <name type="scientific">Zeugodacus cucurbitae</name>
    <name type="common">Melon fruit fly</name>
    <name type="synonym">Bactrocera cucurbitae</name>
    <dbReference type="NCBI Taxonomy" id="28588"/>
    <lineage>
        <taxon>Eukaryota</taxon>
        <taxon>Metazoa</taxon>
        <taxon>Ecdysozoa</taxon>
        <taxon>Arthropoda</taxon>
        <taxon>Hexapoda</taxon>
        <taxon>Insecta</taxon>
        <taxon>Pterygota</taxon>
        <taxon>Neoptera</taxon>
        <taxon>Endopterygota</taxon>
        <taxon>Diptera</taxon>
        <taxon>Brachycera</taxon>
        <taxon>Muscomorpha</taxon>
        <taxon>Tephritoidea</taxon>
        <taxon>Tephritidae</taxon>
        <taxon>Zeugodacus</taxon>
        <taxon>Zeugodacus</taxon>
    </lineage>
</organism>
<dbReference type="FunFam" id="3.15.10.30:FF:000001">
    <property type="entry name" value="Takeout-like protein 1"/>
    <property type="match status" value="1"/>
</dbReference>
<keyword evidence="1 4" id="KW-0732">Signal</keyword>
<reference evidence="5" key="1">
    <citation type="submission" date="2014-11" db="EMBL/GenBank/DDBJ databases">
        <authorList>
            <person name="Geib S."/>
        </authorList>
    </citation>
    <scope>NUCLEOTIDE SEQUENCE</scope>
</reference>
<dbReference type="InterPro" id="IPR010562">
    <property type="entry name" value="Haemolymph_juvenile_hormone-bd"/>
</dbReference>
<accession>A0A0A1WZA1</accession>
<feature type="chain" id="PRO_5001994356" evidence="4">
    <location>
        <begin position="26"/>
        <end position="255"/>
    </location>
</feature>
<evidence type="ECO:0000256" key="1">
    <source>
        <dbReference type="ARBA" id="ARBA00022729"/>
    </source>
</evidence>
<dbReference type="Pfam" id="PF06585">
    <property type="entry name" value="JHBP"/>
    <property type="match status" value="1"/>
</dbReference>
<dbReference type="PANTHER" id="PTHR11008">
    <property type="entry name" value="PROTEIN TAKEOUT-LIKE PROTEIN"/>
    <property type="match status" value="1"/>
</dbReference>
<evidence type="ECO:0000256" key="3">
    <source>
        <dbReference type="ARBA" id="ARBA00060902"/>
    </source>
</evidence>